<dbReference type="Gene3D" id="3.40.50.720">
    <property type="entry name" value="NAD(P)-binding Rossmann-like Domain"/>
    <property type="match status" value="1"/>
</dbReference>
<dbReference type="InterPro" id="IPR001509">
    <property type="entry name" value="Epimerase_deHydtase"/>
</dbReference>
<keyword evidence="4" id="KW-1185">Reference proteome</keyword>
<dbReference type="STRING" id="1227484.C471_07005"/>
<accession>M0DZH2</accession>
<evidence type="ECO:0000256" key="1">
    <source>
        <dbReference type="ARBA" id="ARBA00007637"/>
    </source>
</evidence>
<dbReference type="OrthoDB" id="199183at2157"/>
<gene>
    <name evidence="3" type="ORF">C471_07005</name>
</gene>
<sequence length="321" mass="33763">METVLVTGGRGASGRWVVDRLAGEYEVVVVDYERPGSEADPAPHVSFRAADLADRGEALDTVHAVDPDAVVHWAAIPVAGTHPDGRVFETNVHAAKNVLDAAGRADARIVQASSDGAYGFFFAEPTPFPDELPVTEDHPLRPEDPYGLSKVTAEAAAGAVARREEVPAVSIRPSWIQYPGEYACRSDGYVGDLDAGAGNFWSYVDARDVADLVAAALAGTAGAEPAVAPGSHEAVNCVAADNALGRPLLDLLRESYGAIPDDCAIDERAFAESPVEEVADRGAYAIDKAERLFGWTPSHSWREAAADGAGDDAPDPTLFDG</sequence>
<evidence type="ECO:0000313" key="4">
    <source>
        <dbReference type="Proteomes" id="UP000011514"/>
    </source>
</evidence>
<dbReference type="AlphaFoldDB" id="M0DZH2"/>
<dbReference type="EMBL" id="AOJE01000021">
    <property type="protein sequence ID" value="ELZ40911.1"/>
    <property type="molecule type" value="Genomic_DNA"/>
</dbReference>
<name>M0DZH2_9EURY</name>
<comment type="caution">
    <text evidence="3">The sequence shown here is derived from an EMBL/GenBank/DDBJ whole genome shotgun (WGS) entry which is preliminary data.</text>
</comment>
<dbReference type="SUPFAM" id="SSF51735">
    <property type="entry name" value="NAD(P)-binding Rossmann-fold domains"/>
    <property type="match status" value="1"/>
</dbReference>
<reference evidence="3 4" key="1">
    <citation type="journal article" date="2014" name="PLoS Genet.">
        <title>Phylogenetically driven sequencing of extremely halophilic archaea reveals strategies for static and dynamic osmo-response.</title>
        <authorList>
            <person name="Becker E.A."/>
            <person name="Seitzer P.M."/>
            <person name="Tritt A."/>
            <person name="Larsen D."/>
            <person name="Krusor M."/>
            <person name="Yao A.I."/>
            <person name="Wu D."/>
            <person name="Madern D."/>
            <person name="Eisen J.A."/>
            <person name="Darling A.E."/>
            <person name="Facciotti M.T."/>
        </authorList>
    </citation>
    <scope>NUCLEOTIDE SEQUENCE [LARGE SCALE GENOMIC DNA]</scope>
    <source>
        <strain evidence="3 4">DSM 1137</strain>
    </source>
</reference>
<dbReference type="RefSeq" id="WP_004047468.1">
    <property type="nucleotide sequence ID" value="NZ_AOJE01000021.1"/>
</dbReference>
<dbReference type="InterPro" id="IPR036291">
    <property type="entry name" value="NAD(P)-bd_dom_sf"/>
</dbReference>
<dbReference type="Proteomes" id="UP000011514">
    <property type="component" value="Unassembled WGS sequence"/>
</dbReference>
<comment type="similarity">
    <text evidence="1">Belongs to the NAD(P)-dependent epimerase/dehydratase family.</text>
</comment>
<proteinExistence type="inferred from homology"/>
<dbReference type="PATRIC" id="fig|1227484.4.peg.1428"/>
<dbReference type="Pfam" id="PF01370">
    <property type="entry name" value="Epimerase"/>
    <property type="match status" value="1"/>
</dbReference>
<dbReference type="eggNOG" id="arCOG01369">
    <property type="taxonomic scope" value="Archaea"/>
</dbReference>
<protein>
    <submittedName>
        <fullName evidence="3">NAD-dependent epimerase/dehydratase</fullName>
    </submittedName>
</protein>
<evidence type="ECO:0000259" key="2">
    <source>
        <dbReference type="Pfam" id="PF01370"/>
    </source>
</evidence>
<dbReference type="PANTHER" id="PTHR43000">
    <property type="entry name" value="DTDP-D-GLUCOSE 4,6-DEHYDRATASE-RELATED"/>
    <property type="match status" value="1"/>
</dbReference>
<evidence type="ECO:0000313" key="3">
    <source>
        <dbReference type="EMBL" id="ELZ40911.1"/>
    </source>
</evidence>
<feature type="domain" description="NAD-dependent epimerase/dehydratase" evidence="2">
    <location>
        <begin position="4"/>
        <end position="174"/>
    </location>
</feature>
<organism evidence="3 4">
    <name type="scientific">Halorubrum saccharovorum DSM 1137</name>
    <dbReference type="NCBI Taxonomy" id="1227484"/>
    <lineage>
        <taxon>Archaea</taxon>
        <taxon>Methanobacteriati</taxon>
        <taxon>Methanobacteriota</taxon>
        <taxon>Stenosarchaea group</taxon>
        <taxon>Halobacteria</taxon>
        <taxon>Halobacteriales</taxon>
        <taxon>Haloferacaceae</taxon>
        <taxon>Halorubrum</taxon>
    </lineage>
</organism>